<dbReference type="PANTHER" id="PTHR32305:SF17">
    <property type="entry name" value="TRNA NUCLEASE WAPA"/>
    <property type="match status" value="1"/>
</dbReference>
<dbReference type="InterPro" id="IPR022385">
    <property type="entry name" value="Rhs_assc_core"/>
</dbReference>
<protein>
    <recommendedName>
        <fullName evidence="3">RHS repeat-associated core domain-containing protein</fullName>
    </recommendedName>
</protein>
<proteinExistence type="predicted"/>
<dbReference type="Proteomes" id="UP000063991">
    <property type="component" value="Chromosome"/>
</dbReference>
<evidence type="ECO:0008006" key="3">
    <source>
        <dbReference type="Google" id="ProtNLM"/>
    </source>
</evidence>
<dbReference type="Gene3D" id="2.180.10.10">
    <property type="entry name" value="RHS repeat-associated core"/>
    <property type="match status" value="1"/>
</dbReference>
<evidence type="ECO:0000313" key="2">
    <source>
        <dbReference type="Proteomes" id="UP000063991"/>
    </source>
</evidence>
<dbReference type="EMBL" id="CP014323">
    <property type="protein sequence ID" value="AMJ98589.1"/>
    <property type="molecule type" value="Genomic_DNA"/>
</dbReference>
<accession>A0A126Q2A4</accession>
<gene>
    <name evidence="1" type="ORF">AVL55_10635</name>
</gene>
<name>A0A126Q2A4_ALTMA</name>
<sequence length="205" mass="21270">MQARYYDPVIGRFYSNDPVDAFSHLSTPNSIHGFNRYAYANNNPYKYTDPDGKMSTPYSMSKNAARVRELDAGKPAGVVAMRHTKMLLGAVAIVSSGGAALPVVAGAITFGDGVMEGSVVSSALQEAGVSENAADSIASGVDLALGAKGLADGVADLGKTFLKSDDAADLVGGTVNITADFAVGQVELDGNLKNISEAFKKDENN</sequence>
<organism evidence="1 2">
    <name type="scientific">Alteromonas macleodii</name>
    <name type="common">Pseudoalteromonas macleodii</name>
    <dbReference type="NCBI Taxonomy" id="28108"/>
    <lineage>
        <taxon>Bacteria</taxon>
        <taxon>Pseudomonadati</taxon>
        <taxon>Pseudomonadota</taxon>
        <taxon>Gammaproteobacteria</taxon>
        <taxon>Alteromonadales</taxon>
        <taxon>Alteromonadaceae</taxon>
        <taxon>Alteromonas/Salinimonas group</taxon>
        <taxon>Alteromonas</taxon>
    </lineage>
</organism>
<dbReference type="PANTHER" id="PTHR32305">
    <property type="match status" value="1"/>
</dbReference>
<dbReference type="InterPro" id="IPR050708">
    <property type="entry name" value="T6SS_VgrG/RHS"/>
</dbReference>
<evidence type="ECO:0000313" key="1">
    <source>
        <dbReference type="EMBL" id="AMJ98589.1"/>
    </source>
</evidence>
<dbReference type="NCBIfam" id="TIGR03696">
    <property type="entry name" value="Rhs_assc_core"/>
    <property type="match status" value="1"/>
</dbReference>
<reference evidence="1 2" key="1">
    <citation type="submission" date="2015-12" db="EMBL/GenBank/DDBJ databases">
        <authorList>
            <person name="Shamseldin A."/>
            <person name="Moawad H."/>
            <person name="Abd El-Rahim W.M."/>
            <person name="Sadowsky M.J."/>
        </authorList>
    </citation>
    <scope>NUCLEOTIDE SEQUENCE [LARGE SCALE GENOMIC DNA]</scope>
    <source>
        <strain evidence="1 2">D7</strain>
    </source>
</reference>
<dbReference type="AlphaFoldDB" id="A0A126Q2A4"/>